<proteinExistence type="inferred from homology"/>
<evidence type="ECO:0000256" key="4">
    <source>
        <dbReference type="ARBA" id="ARBA00023001"/>
    </source>
</evidence>
<protein>
    <recommendedName>
        <fullName evidence="2">cellulase</fullName>
        <ecNumber evidence="2">3.2.1.4</ecNumber>
    </recommendedName>
</protein>
<keyword evidence="3 8" id="KW-0378">Hydrolase</keyword>
<keyword evidence="4" id="KW-0136">Cellulose degradation</keyword>
<dbReference type="InterPro" id="IPR017853">
    <property type="entry name" value="GH"/>
</dbReference>
<dbReference type="Proteomes" id="UP001500339">
    <property type="component" value="Unassembled WGS sequence"/>
</dbReference>
<feature type="domain" description="Glycoside hydrolase family 5" evidence="9">
    <location>
        <begin position="60"/>
        <end position="306"/>
    </location>
</feature>
<keyword evidence="7" id="KW-0624">Polysaccharide degradation</keyword>
<keyword evidence="5" id="KW-0119">Carbohydrate metabolism</keyword>
<evidence type="ECO:0000256" key="7">
    <source>
        <dbReference type="ARBA" id="ARBA00023326"/>
    </source>
</evidence>
<evidence type="ECO:0000256" key="5">
    <source>
        <dbReference type="ARBA" id="ARBA00023277"/>
    </source>
</evidence>
<accession>A0ABN1J0Z3</accession>
<evidence type="ECO:0000313" key="10">
    <source>
        <dbReference type="EMBL" id="GAA0725536.1"/>
    </source>
</evidence>
<dbReference type="Gene3D" id="3.20.20.80">
    <property type="entry name" value="Glycosidases"/>
    <property type="match status" value="1"/>
</dbReference>
<dbReference type="InterPro" id="IPR001547">
    <property type="entry name" value="Glyco_hydro_5"/>
</dbReference>
<organism evidence="10 11">
    <name type="scientific">Clostridium malenominatum</name>
    <dbReference type="NCBI Taxonomy" id="1539"/>
    <lineage>
        <taxon>Bacteria</taxon>
        <taxon>Bacillati</taxon>
        <taxon>Bacillota</taxon>
        <taxon>Clostridia</taxon>
        <taxon>Eubacteriales</taxon>
        <taxon>Clostridiaceae</taxon>
        <taxon>Clostridium</taxon>
    </lineage>
</organism>
<dbReference type="EC" id="3.2.1.4" evidence="2"/>
<dbReference type="PANTHER" id="PTHR34142:SF1">
    <property type="entry name" value="GLYCOSIDE HYDROLASE FAMILY 5 DOMAIN-CONTAINING PROTEIN"/>
    <property type="match status" value="1"/>
</dbReference>
<sequence length="341" mass="39453">MFYSFSSNVRLRKTLYEKTDTVLNQEKQITILQEKIKNLESPPNGVKDHGWLSVKGSQLVNSRGEDIQLRGMSSHGLMWYPEYTNYRAIETTKKYGANVFRIAMYSDENKGYVYNQTDTKRMLFMALENVLGADMYAIVDWHTLKDSNPNTHRDKAAAFFDELSKKYSDEPGVIYEICNEPNGDTTWQDIKEYADFIIPIIRNNSPNAIVLVGTPNYCVDIKSAMKSPLNYNNIMYTYHLYTGTSKGGYEYVLTDALENNFPVFVSEWGLNRDRENGKINYEKATKFLEFLNEKRISWVNWSLANKDEVYSVIDSNNEKLSGWEKKDLSETGSFIFDALKH</sequence>
<keyword evidence="6 8" id="KW-0326">Glycosidase</keyword>
<comment type="similarity">
    <text evidence="8">Belongs to the glycosyl hydrolase 5 (cellulase A) family.</text>
</comment>
<keyword evidence="11" id="KW-1185">Reference proteome</keyword>
<evidence type="ECO:0000313" key="11">
    <source>
        <dbReference type="Proteomes" id="UP001500339"/>
    </source>
</evidence>
<gene>
    <name evidence="10" type="ORF">GCM10008905_21020</name>
</gene>
<dbReference type="RefSeq" id="WP_343769426.1">
    <property type="nucleotide sequence ID" value="NZ_BAAACF010000001.1"/>
</dbReference>
<comment type="caution">
    <text evidence="10">The sequence shown here is derived from an EMBL/GenBank/DDBJ whole genome shotgun (WGS) entry which is preliminary data.</text>
</comment>
<dbReference type="PROSITE" id="PS00659">
    <property type="entry name" value="GLYCOSYL_HYDROL_F5"/>
    <property type="match status" value="1"/>
</dbReference>
<dbReference type="EMBL" id="BAAACF010000001">
    <property type="protein sequence ID" value="GAA0725536.1"/>
    <property type="molecule type" value="Genomic_DNA"/>
</dbReference>
<evidence type="ECO:0000259" key="9">
    <source>
        <dbReference type="Pfam" id="PF00150"/>
    </source>
</evidence>
<reference evidence="10 11" key="1">
    <citation type="journal article" date="2019" name="Int. J. Syst. Evol. Microbiol.">
        <title>The Global Catalogue of Microorganisms (GCM) 10K type strain sequencing project: providing services to taxonomists for standard genome sequencing and annotation.</title>
        <authorList>
            <consortium name="The Broad Institute Genomics Platform"/>
            <consortium name="The Broad Institute Genome Sequencing Center for Infectious Disease"/>
            <person name="Wu L."/>
            <person name="Ma J."/>
        </authorList>
    </citation>
    <scope>NUCLEOTIDE SEQUENCE [LARGE SCALE GENOMIC DNA]</scope>
    <source>
        <strain evidence="10 11">JCM 1405</strain>
    </source>
</reference>
<dbReference type="SUPFAM" id="SSF51445">
    <property type="entry name" value="(Trans)glycosidases"/>
    <property type="match status" value="1"/>
</dbReference>
<name>A0ABN1J0Z3_9CLOT</name>
<evidence type="ECO:0000256" key="8">
    <source>
        <dbReference type="RuleBase" id="RU361153"/>
    </source>
</evidence>
<dbReference type="Pfam" id="PF00150">
    <property type="entry name" value="Cellulase"/>
    <property type="match status" value="1"/>
</dbReference>
<evidence type="ECO:0000256" key="1">
    <source>
        <dbReference type="ARBA" id="ARBA00000966"/>
    </source>
</evidence>
<evidence type="ECO:0000256" key="2">
    <source>
        <dbReference type="ARBA" id="ARBA00012601"/>
    </source>
</evidence>
<dbReference type="InterPro" id="IPR018087">
    <property type="entry name" value="Glyco_hydro_5_CS"/>
</dbReference>
<dbReference type="PANTHER" id="PTHR34142">
    <property type="entry name" value="ENDO-BETA-1,4-GLUCANASE A"/>
    <property type="match status" value="1"/>
</dbReference>
<evidence type="ECO:0000256" key="6">
    <source>
        <dbReference type="ARBA" id="ARBA00023295"/>
    </source>
</evidence>
<evidence type="ECO:0000256" key="3">
    <source>
        <dbReference type="ARBA" id="ARBA00022801"/>
    </source>
</evidence>
<comment type="catalytic activity">
    <reaction evidence="1">
        <text>Endohydrolysis of (1-&gt;4)-beta-D-glucosidic linkages in cellulose, lichenin and cereal beta-D-glucans.</text>
        <dbReference type="EC" id="3.2.1.4"/>
    </reaction>
</comment>